<proteinExistence type="predicted"/>
<reference evidence="1" key="1">
    <citation type="submission" date="2021-06" db="EMBL/GenBank/DDBJ databases">
        <authorList>
            <person name="Kallberg Y."/>
            <person name="Tangrot J."/>
            <person name="Rosling A."/>
        </authorList>
    </citation>
    <scope>NUCLEOTIDE SEQUENCE</scope>
    <source>
        <strain evidence="1">CL356</strain>
    </source>
</reference>
<keyword evidence="2" id="KW-1185">Reference proteome</keyword>
<comment type="caution">
    <text evidence="1">The sequence shown here is derived from an EMBL/GenBank/DDBJ whole genome shotgun (WGS) entry which is preliminary data.</text>
</comment>
<organism evidence="1 2">
    <name type="scientific">Acaulospora colombiana</name>
    <dbReference type="NCBI Taxonomy" id="27376"/>
    <lineage>
        <taxon>Eukaryota</taxon>
        <taxon>Fungi</taxon>
        <taxon>Fungi incertae sedis</taxon>
        <taxon>Mucoromycota</taxon>
        <taxon>Glomeromycotina</taxon>
        <taxon>Glomeromycetes</taxon>
        <taxon>Diversisporales</taxon>
        <taxon>Acaulosporaceae</taxon>
        <taxon>Acaulospora</taxon>
    </lineage>
</organism>
<sequence length="453" mass="50995">MVRGNSLTDDFRFLVNNPQYSDLEIKCKDDIILYGNRVVLAARSEVFDRMLFVRASETYEKQISFPKIESSHMKIILEYLYTGIVLKNDITVDNVFEVLDAADFFQLEKLQSLISDYYKNMCTEGTENKSPELLSKAVQLMSPTAENEIIRYLVDAVSEVPLDSIKFNRLSLQGLQCMVSKRNEKKKFASSEYSVFRFAVLAAAKSISQEALSSLEVKLPPWTKVKEAPQNIKNNESIEKEIGTLTSEIIKPIIEHVDFRRIDAEIIAKIIEPLDIVSSNKITDTYRFLARIKASPCPFYGIPLLMWDRNGCGAGLEISEDGYTVSASKNFASHRSVKIDYPMSSGIHEFHALIEKDSSYSLFGVCSTELNFSKNPGEQPYGWVLDSSGNAYHNCKGVFLASQFGENAKIIVHLDMDNKTVAFSVNGTRYPPVSSWTNLPSNLYFVASLKSQG</sequence>
<dbReference type="EMBL" id="CAJVPT010018570">
    <property type="protein sequence ID" value="CAG8635304.1"/>
    <property type="molecule type" value="Genomic_DNA"/>
</dbReference>
<protein>
    <submittedName>
        <fullName evidence="1">6102_t:CDS:1</fullName>
    </submittedName>
</protein>
<gene>
    <name evidence="1" type="ORF">ACOLOM_LOCUS7771</name>
</gene>
<evidence type="ECO:0000313" key="1">
    <source>
        <dbReference type="EMBL" id="CAG8635304.1"/>
    </source>
</evidence>
<dbReference type="Proteomes" id="UP000789525">
    <property type="component" value="Unassembled WGS sequence"/>
</dbReference>
<feature type="non-terminal residue" evidence="1">
    <location>
        <position position="453"/>
    </location>
</feature>
<accession>A0ACA9N507</accession>
<evidence type="ECO:0000313" key="2">
    <source>
        <dbReference type="Proteomes" id="UP000789525"/>
    </source>
</evidence>
<name>A0ACA9N507_9GLOM</name>